<proteinExistence type="predicted"/>
<keyword evidence="3" id="KW-1185">Reference proteome</keyword>
<protein>
    <submittedName>
        <fullName evidence="2">Uncharacterized protein</fullName>
    </submittedName>
</protein>
<feature type="region of interest" description="Disordered" evidence="1">
    <location>
        <begin position="72"/>
        <end position="109"/>
    </location>
</feature>
<evidence type="ECO:0000256" key="1">
    <source>
        <dbReference type="SAM" id="MobiDB-lite"/>
    </source>
</evidence>
<reference evidence="2 3" key="1">
    <citation type="submission" date="2019-02" db="EMBL/GenBank/DDBJ databases">
        <title>Deep-cultivation of Planctomycetes and their phenomic and genomic characterization uncovers novel biology.</title>
        <authorList>
            <person name="Wiegand S."/>
            <person name="Jogler M."/>
            <person name="Boedeker C."/>
            <person name="Pinto D."/>
            <person name="Vollmers J."/>
            <person name="Rivas-Marin E."/>
            <person name="Kohn T."/>
            <person name="Peeters S.H."/>
            <person name="Heuer A."/>
            <person name="Rast P."/>
            <person name="Oberbeckmann S."/>
            <person name="Bunk B."/>
            <person name="Jeske O."/>
            <person name="Meyerdierks A."/>
            <person name="Storesund J.E."/>
            <person name="Kallscheuer N."/>
            <person name="Luecker S."/>
            <person name="Lage O.M."/>
            <person name="Pohl T."/>
            <person name="Merkel B.J."/>
            <person name="Hornburger P."/>
            <person name="Mueller R.-W."/>
            <person name="Bruemmer F."/>
            <person name="Labrenz M."/>
            <person name="Spormann A.M."/>
            <person name="Op den Camp H."/>
            <person name="Overmann J."/>
            <person name="Amann R."/>
            <person name="Jetten M.S.M."/>
            <person name="Mascher T."/>
            <person name="Medema M.H."/>
            <person name="Devos D.P."/>
            <person name="Kaster A.-K."/>
            <person name="Ovreas L."/>
            <person name="Rohde M."/>
            <person name="Galperin M.Y."/>
            <person name="Jogler C."/>
        </authorList>
    </citation>
    <scope>NUCLEOTIDE SEQUENCE [LARGE SCALE GENOMIC DNA]</scope>
    <source>
        <strain evidence="2 3">I41</strain>
    </source>
</reference>
<evidence type="ECO:0000313" key="2">
    <source>
        <dbReference type="EMBL" id="QDT75573.1"/>
    </source>
</evidence>
<evidence type="ECO:0000313" key="3">
    <source>
        <dbReference type="Proteomes" id="UP000317909"/>
    </source>
</evidence>
<gene>
    <name evidence="2" type="ORF">I41_47840</name>
</gene>
<sequence length="109" mass="11862">MNARRAISALLPAIRRIARTPERFTTEVRAHIVDLISLGVAGPDIHLMARAISTLIALEAENQRRDHAEFRDWVNGLGPKPSFLAEPKSGYDDESGTASTGCKPARQAA</sequence>
<organism evidence="2 3">
    <name type="scientific">Lacipirellula limnantheis</name>
    <dbReference type="NCBI Taxonomy" id="2528024"/>
    <lineage>
        <taxon>Bacteria</taxon>
        <taxon>Pseudomonadati</taxon>
        <taxon>Planctomycetota</taxon>
        <taxon>Planctomycetia</taxon>
        <taxon>Pirellulales</taxon>
        <taxon>Lacipirellulaceae</taxon>
        <taxon>Lacipirellula</taxon>
    </lineage>
</organism>
<dbReference type="AlphaFoldDB" id="A0A517U4K7"/>
<accession>A0A517U4K7</accession>
<dbReference type="KEGG" id="llh:I41_47840"/>
<dbReference type="Proteomes" id="UP000317909">
    <property type="component" value="Chromosome"/>
</dbReference>
<name>A0A517U4K7_9BACT</name>
<dbReference type="EMBL" id="CP036339">
    <property type="protein sequence ID" value="QDT75573.1"/>
    <property type="molecule type" value="Genomic_DNA"/>
</dbReference>